<gene>
    <name evidence="1" type="ORF">LIER_33921</name>
</gene>
<dbReference type="Pfam" id="PF13326">
    <property type="entry name" value="PSII_Pbs27"/>
    <property type="match status" value="1"/>
</dbReference>
<sequence>MALALAVKMSNSELASSISLLKGVVQNKLHYGCNVNTLPTEEAMRNRRLFLGCGTVPLVTCLLSSLVVTPAWAVDESKDKEDGLIGSIASFFNPNEKTKSGIVLPKDYLKSAREVVRTLRDSLKETPKDITEFRRNADAAKEAIREYLNEWKGQKTVVNEESYAMIEKAIRSLAKFYSKAGPSATLPEDIKSEIIGALDMAQQFL</sequence>
<dbReference type="HAMAP" id="MF_01481">
    <property type="entry name" value="PSII_Psb27"/>
    <property type="match status" value="1"/>
</dbReference>
<dbReference type="InterPro" id="IPR025585">
    <property type="entry name" value="PSII_Psb27"/>
</dbReference>
<reference evidence="1 2" key="1">
    <citation type="submission" date="2024-01" db="EMBL/GenBank/DDBJ databases">
        <title>The complete chloroplast genome sequence of Lithospermum erythrorhizon: insights into the phylogenetic relationship among Boraginaceae species and the maternal lineages of purple gromwells.</title>
        <authorList>
            <person name="Okada T."/>
            <person name="Watanabe K."/>
        </authorList>
    </citation>
    <scope>NUCLEOTIDE SEQUENCE [LARGE SCALE GENOMIC DNA]</scope>
</reference>
<dbReference type="InterPro" id="IPR038450">
    <property type="entry name" value="PSII_Psb27_sf"/>
</dbReference>
<dbReference type="FunFam" id="1.20.58.810:FF:000002">
    <property type="entry name" value="Photosystem II D1 processing protein PSB27-H2, chloroplastic"/>
    <property type="match status" value="1"/>
</dbReference>
<organism evidence="1 2">
    <name type="scientific">Lithospermum erythrorhizon</name>
    <name type="common">Purple gromwell</name>
    <name type="synonym">Lithospermum officinale var. erythrorhizon</name>
    <dbReference type="NCBI Taxonomy" id="34254"/>
    <lineage>
        <taxon>Eukaryota</taxon>
        <taxon>Viridiplantae</taxon>
        <taxon>Streptophyta</taxon>
        <taxon>Embryophyta</taxon>
        <taxon>Tracheophyta</taxon>
        <taxon>Spermatophyta</taxon>
        <taxon>Magnoliopsida</taxon>
        <taxon>eudicotyledons</taxon>
        <taxon>Gunneridae</taxon>
        <taxon>Pentapetalae</taxon>
        <taxon>asterids</taxon>
        <taxon>lamiids</taxon>
        <taxon>Boraginales</taxon>
        <taxon>Boraginaceae</taxon>
        <taxon>Boraginoideae</taxon>
        <taxon>Lithospermeae</taxon>
        <taxon>Lithospermum</taxon>
    </lineage>
</organism>
<dbReference type="GO" id="GO:0010207">
    <property type="term" value="P:photosystem II assembly"/>
    <property type="evidence" value="ECO:0007669"/>
    <property type="project" value="InterPro"/>
</dbReference>
<comment type="caution">
    <text evidence="1">The sequence shown here is derived from an EMBL/GenBank/DDBJ whole genome shotgun (WGS) entry which is preliminary data.</text>
</comment>
<dbReference type="Gene3D" id="1.20.58.810">
    <property type="entry name" value="Photosystem II Pbs27"/>
    <property type="match status" value="1"/>
</dbReference>
<dbReference type="GO" id="GO:0009543">
    <property type="term" value="C:chloroplast thylakoid lumen"/>
    <property type="evidence" value="ECO:0007669"/>
    <property type="project" value="TreeGrafter"/>
</dbReference>
<protein>
    <submittedName>
        <fullName evidence="1">Uncharacterized protein</fullName>
    </submittedName>
</protein>
<dbReference type="PANTHER" id="PTHR34041:SF3">
    <property type="entry name" value="PHOTOSYSTEM II D1 PRECURSOR PROCESSING PROTEIN PSB27-H2, CHLOROPLASTIC"/>
    <property type="match status" value="1"/>
</dbReference>
<dbReference type="GO" id="GO:0009523">
    <property type="term" value="C:photosystem II"/>
    <property type="evidence" value="ECO:0007669"/>
    <property type="project" value="InterPro"/>
</dbReference>
<dbReference type="PANTHER" id="PTHR34041">
    <property type="entry name" value="PHOTOSYSTEM II REPAIR PROTEIN PSB27-H1, CHLOROPLASTIC"/>
    <property type="match status" value="1"/>
</dbReference>
<proteinExistence type="inferred from homology"/>
<accession>A0AAV3RY69</accession>
<dbReference type="EMBL" id="BAABME010013900">
    <property type="protein sequence ID" value="GAA0186633.1"/>
    <property type="molecule type" value="Genomic_DNA"/>
</dbReference>
<dbReference type="AlphaFoldDB" id="A0AAV3RY69"/>
<dbReference type="Proteomes" id="UP001454036">
    <property type="component" value="Unassembled WGS sequence"/>
</dbReference>
<dbReference type="GO" id="GO:0010206">
    <property type="term" value="P:photosystem II repair"/>
    <property type="evidence" value="ECO:0007669"/>
    <property type="project" value="InterPro"/>
</dbReference>
<keyword evidence="2" id="KW-1185">Reference proteome</keyword>
<evidence type="ECO:0000313" key="1">
    <source>
        <dbReference type="EMBL" id="GAA0186633.1"/>
    </source>
</evidence>
<name>A0AAV3RY69_LITER</name>
<evidence type="ECO:0000313" key="2">
    <source>
        <dbReference type="Proteomes" id="UP001454036"/>
    </source>
</evidence>